<dbReference type="AlphaFoldDB" id="A0A9I9EAV4"/>
<protein>
    <submittedName>
        <fullName evidence="1">Uncharacterized protein</fullName>
    </submittedName>
</protein>
<sequence length="58" mass="6404">MPKRGPPTLLTTVTVVFGKSEINSSVACRLMGSNKNTENASAKDEVILSMKRIKNYYN</sequence>
<organism evidence="1">
    <name type="scientific">Cucumis melo</name>
    <name type="common">Muskmelon</name>
    <dbReference type="NCBI Taxonomy" id="3656"/>
    <lineage>
        <taxon>Eukaryota</taxon>
        <taxon>Viridiplantae</taxon>
        <taxon>Streptophyta</taxon>
        <taxon>Embryophyta</taxon>
        <taxon>Tracheophyta</taxon>
        <taxon>Spermatophyta</taxon>
        <taxon>Magnoliopsida</taxon>
        <taxon>eudicotyledons</taxon>
        <taxon>Gunneridae</taxon>
        <taxon>Pentapetalae</taxon>
        <taxon>rosids</taxon>
        <taxon>fabids</taxon>
        <taxon>Cucurbitales</taxon>
        <taxon>Cucurbitaceae</taxon>
        <taxon>Benincaseae</taxon>
        <taxon>Cucumis</taxon>
    </lineage>
</organism>
<dbReference type="EnsemblPlants" id="MELO3C031191.2.1">
    <property type="protein sequence ID" value="MELO3C031191.2.1"/>
    <property type="gene ID" value="MELO3C031191.2"/>
</dbReference>
<name>A0A9I9EAV4_CUCME</name>
<evidence type="ECO:0000313" key="1">
    <source>
        <dbReference type="EnsemblPlants" id="MELO3C031191.2.1"/>
    </source>
</evidence>
<accession>A0A9I9EAV4</accession>
<reference evidence="1" key="1">
    <citation type="submission" date="2023-03" db="UniProtKB">
        <authorList>
            <consortium name="EnsemblPlants"/>
        </authorList>
    </citation>
    <scope>IDENTIFICATION</scope>
</reference>
<proteinExistence type="predicted"/>
<dbReference type="Gramene" id="MELO3C031191.2.1">
    <property type="protein sequence ID" value="MELO3C031191.2.1"/>
    <property type="gene ID" value="MELO3C031191.2"/>
</dbReference>